<dbReference type="InterPro" id="IPR011009">
    <property type="entry name" value="Kinase-like_dom_sf"/>
</dbReference>
<keyword evidence="3" id="KW-0547">Nucleotide-binding</keyword>
<name>L5LPX3_MYODS</name>
<gene>
    <name evidence="7" type="ORF">MDA_GLEAN10014952</name>
</gene>
<feature type="region of interest" description="Disordered" evidence="5">
    <location>
        <begin position="137"/>
        <end position="181"/>
    </location>
</feature>
<evidence type="ECO:0000313" key="8">
    <source>
        <dbReference type="Proteomes" id="UP000010556"/>
    </source>
</evidence>
<dbReference type="Gene3D" id="1.10.510.10">
    <property type="entry name" value="Transferase(Phosphotransferase) domain 1"/>
    <property type="match status" value="1"/>
</dbReference>
<dbReference type="EMBL" id="KB109558">
    <property type="protein sequence ID" value="ELK28097.1"/>
    <property type="molecule type" value="Genomic_DNA"/>
</dbReference>
<evidence type="ECO:0000256" key="4">
    <source>
        <dbReference type="ARBA" id="ARBA00022840"/>
    </source>
</evidence>
<dbReference type="PROSITE" id="PS00108">
    <property type="entry name" value="PROTEIN_KINASE_ST"/>
    <property type="match status" value="1"/>
</dbReference>
<evidence type="ECO:0000313" key="7">
    <source>
        <dbReference type="EMBL" id="ELK28097.1"/>
    </source>
</evidence>
<proteinExistence type="predicted"/>
<protein>
    <submittedName>
        <fullName evidence="7">MAPK/MAK/MRK overlapping kinase</fullName>
    </submittedName>
</protein>
<evidence type="ECO:0000256" key="5">
    <source>
        <dbReference type="SAM" id="MobiDB-lite"/>
    </source>
</evidence>
<dbReference type="GO" id="GO:0004672">
    <property type="term" value="F:protein kinase activity"/>
    <property type="evidence" value="ECO:0007669"/>
    <property type="project" value="InterPro"/>
</dbReference>
<dbReference type="GO" id="GO:0005524">
    <property type="term" value="F:ATP binding"/>
    <property type="evidence" value="ECO:0007669"/>
    <property type="project" value="UniProtKB-KW"/>
</dbReference>
<keyword evidence="7" id="KW-0808">Transferase</keyword>
<dbReference type="InterPro" id="IPR008271">
    <property type="entry name" value="Ser/Thr_kinase_AS"/>
</dbReference>
<accession>L5LPX3</accession>
<reference evidence="8" key="1">
    <citation type="journal article" date="2013" name="Science">
        <title>Comparative analysis of bat genomes provides insight into the evolution of flight and immunity.</title>
        <authorList>
            <person name="Zhang G."/>
            <person name="Cowled C."/>
            <person name="Shi Z."/>
            <person name="Huang Z."/>
            <person name="Bishop-Lilly K.A."/>
            <person name="Fang X."/>
            <person name="Wynne J.W."/>
            <person name="Xiong Z."/>
            <person name="Baker M.L."/>
            <person name="Zhao W."/>
            <person name="Tachedjian M."/>
            <person name="Zhu Y."/>
            <person name="Zhou P."/>
            <person name="Jiang X."/>
            <person name="Ng J."/>
            <person name="Yang L."/>
            <person name="Wu L."/>
            <person name="Xiao J."/>
            <person name="Feng Y."/>
            <person name="Chen Y."/>
            <person name="Sun X."/>
            <person name="Zhang Y."/>
            <person name="Marsh G.A."/>
            <person name="Crameri G."/>
            <person name="Broder C.C."/>
            <person name="Frey K.G."/>
            <person name="Wang L.F."/>
            <person name="Wang J."/>
        </authorList>
    </citation>
    <scope>NUCLEOTIDE SEQUENCE [LARGE SCALE GENOMIC DNA]</scope>
</reference>
<keyword evidence="2" id="KW-0597">Phosphoprotein</keyword>
<dbReference type="Proteomes" id="UP000010556">
    <property type="component" value="Unassembled WGS sequence"/>
</dbReference>
<comment type="cofactor">
    <cofactor evidence="1">
        <name>Mg(2+)</name>
        <dbReference type="ChEBI" id="CHEBI:18420"/>
    </cofactor>
</comment>
<dbReference type="InterPro" id="IPR000719">
    <property type="entry name" value="Prot_kinase_dom"/>
</dbReference>
<feature type="compositionally biased region" description="Basic and acidic residues" evidence="5">
    <location>
        <begin position="160"/>
        <end position="175"/>
    </location>
</feature>
<keyword evidence="4" id="KW-0067">ATP-binding</keyword>
<dbReference type="Pfam" id="PF00069">
    <property type="entry name" value="Pkinase"/>
    <property type="match status" value="1"/>
</dbReference>
<sequence length="256" mass="29047">MKMQSLRDGNYYACKQMKQHFERNGIFHRDVKPENILIKQDVLKLGDFGSCRSVYSKQPYTEYISTRWYRAPECLLTDGFYSHKMDLWSAGCVFYEITSLQPLFPGANELDQISKIHDIMGTPAAKTLTKFKQVAEKQARGSHRKAAPELLSNKWQISKEGGKQKQPLKQEESRPRRQGPAYLMELPQLKLSGATKLSYSSPALHSVFRPGASGKVPVLRPLKCGGANQKTDAQKELKPNLKQYHLPTIERKGGGY</sequence>
<dbReference type="PANTHER" id="PTHR24055">
    <property type="entry name" value="MITOGEN-ACTIVATED PROTEIN KINASE"/>
    <property type="match status" value="1"/>
</dbReference>
<organism evidence="7 8">
    <name type="scientific">Myotis davidii</name>
    <name type="common">David's myotis</name>
    <dbReference type="NCBI Taxonomy" id="225400"/>
    <lineage>
        <taxon>Eukaryota</taxon>
        <taxon>Metazoa</taxon>
        <taxon>Chordata</taxon>
        <taxon>Craniata</taxon>
        <taxon>Vertebrata</taxon>
        <taxon>Euteleostomi</taxon>
        <taxon>Mammalia</taxon>
        <taxon>Eutheria</taxon>
        <taxon>Laurasiatheria</taxon>
        <taxon>Chiroptera</taxon>
        <taxon>Yangochiroptera</taxon>
        <taxon>Vespertilionidae</taxon>
        <taxon>Myotis</taxon>
    </lineage>
</organism>
<evidence type="ECO:0000256" key="1">
    <source>
        <dbReference type="ARBA" id="ARBA00001946"/>
    </source>
</evidence>
<dbReference type="AlphaFoldDB" id="L5LPX3"/>
<keyword evidence="8" id="KW-1185">Reference proteome</keyword>
<evidence type="ECO:0000256" key="3">
    <source>
        <dbReference type="ARBA" id="ARBA00022741"/>
    </source>
</evidence>
<keyword evidence="7" id="KW-0418">Kinase</keyword>
<dbReference type="SMART" id="SM00220">
    <property type="entry name" value="S_TKc"/>
    <property type="match status" value="1"/>
</dbReference>
<feature type="domain" description="Protein kinase" evidence="6">
    <location>
        <begin position="1"/>
        <end position="156"/>
    </location>
</feature>
<evidence type="ECO:0000259" key="6">
    <source>
        <dbReference type="PROSITE" id="PS50011"/>
    </source>
</evidence>
<dbReference type="InterPro" id="IPR050117">
    <property type="entry name" value="MAPK"/>
</dbReference>
<evidence type="ECO:0000256" key="2">
    <source>
        <dbReference type="ARBA" id="ARBA00022553"/>
    </source>
</evidence>
<dbReference type="eggNOG" id="KOG0661">
    <property type="taxonomic scope" value="Eukaryota"/>
</dbReference>
<dbReference type="SUPFAM" id="SSF56112">
    <property type="entry name" value="Protein kinase-like (PK-like)"/>
    <property type="match status" value="1"/>
</dbReference>
<dbReference type="PROSITE" id="PS50011">
    <property type="entry name" value="PROTEIN_KINASE_DOM"/>
    <property type="match status" value="1"/>
</dbReference>